<evidence type="ECO:0000259" key="9">
    <source>
        <dbReference type="Pfam" id="PF01551"/>
    </source>
</evidence>
<dbReference type="PANTHER" id="PTHR21666">
    <property type="entry name" value="PEPTIDASE-RELATED"/>
    <property type="match status" value="1"/>
</dbReference>
<evidence type="ECO:0000256" key="8">
    <source>
        <dbReference type="SAM" id="MobiDB-lite"/>
    </source>
</evidence>
<evidence type="ECO:0000256" key="2">
    <source>
        <dbReference type="ARBA" id="ARBA00022670"/>
    </source>
</evidence>
<keyword evidence="3" id="KW-0479">Metal-binding</keyword>
<dbReference type="InterPro" id="IPR050570">
    <property type="entry name" value="Cell_wall_metabolism_enzyme"/>
</dbReference>
<comment type="caution">
    <text evidence="10">The sequence shown here is derived from an EMBL/GenBank/DDBJ whole genome shotgun (WGS) entry which is preliminary data.</text>
</comment>
<keyword evidence="7" id="KW-0175">Coiled coil</keyword>
<keyword evidence="11" id="KW-1185">Reference proteome</keyword>
<feature type="domain" description="M23ase beta-sheet core" evidence="9">
    <location>
        <begin position="323"/>
        <end position="411"/>
    </location>
</feature>
<name>A0ABU7GF37_9SPHN</name>
<organism evidence="10 11">
    <name type="scientific">Altererythrobacter litoralis</name>
    <dbReference type="NCBI Taxonomy" id="3113904"/>
    <lineage>
        <taxon>Bacteria</taxon>
        <taxon>Pseudomonadati</taxon>
        <taxon>Pseudomonadota</taxon>
        <taxon>Alphaproteobacteria</taxon>
        <taxon>Sphingomonadales</taxon>
        <taxon>Erythrobacteraceae</taxon>
        <taxon>Altererythrobacter</taxon>
    </lineage>
</organism>
<proteinExistence type="predicted"/>
<evidence type="ECO:0000256" key="6">
    <source>
        <dbReference type="ARBA" id="ARBA00023049"/>
    </source>
</evidence>
<protein>
    <submittedName>
        <fullName evidence="10">Peptidoglycan DD-metalloendopeptidase family protein</fullName>
    </submittedName>
</protein>
<dbReference type="SUPFAM" id="SSF51261">
    <property type="entry name" value="Duplicated hybrid motif"/>
    <property type="match status" value="1"/>
</dbReference>
<evidence type="ECO:0000256" key="3">
    <source>
        <dbReference type="ARBA" id="ARBA00022723"/>
    </source>
</evidence>
<reference evidence="10 11" key="1">
    <citation type="submission" date="2024-01" db="EMBL/GenBank/DDBJ databases">
        <title>The genome sequence of Erythrobacteraceae sp. strain 1XM1-14.</title>
        <authorList>
            <person name="Liu Y."/>
        </authorList>
    </citation>
    <scope>NUCLEOTIDE SEQUENCE [LARGE SCALE GENOMIC DNA]</scope>
    <source>
        <strain evidence="10 11">1XM1-14</strain>
    </source>
</reference>
<evidence type="ECO:0000256" key="4">
    <source>
        <dbReference type="ARBA" id="ARBA00022801"/>
    </source>
</evidence>
<evidence type="ECO:0000313" key="10">
    <source>
        <dbReference type="EMBL" id="MEE1877700.1"/>
    </source>
</evidence>
<keyword evidence="5" id="KW-0862">Zinc</keyword>
<accession>A0ABU7GF37</accession>
<dbReference type="Proteomes" id="UP001343492">
    <property type="component" value="Unassembled WGS sequence"/>
</dbReference>
<evidence type="ECO:0000313" key="11">
    <source>
        <dbReference type="Proteomes" id="UP001343492"/>
    </source>
</evidence>
<dbReference type="InterPro" id="IPR016047">
    <property type="entry name" value="M23ase_b-sheet_dom"/>
</dbReference>
<keyword evidence="2" id="KW-0645">Protease</keyword>
<evidence type="ECO:0000256" key="5">
    <source>
        <dbReference type="ARBA" id="ARBA00022833"/>
    </source>
</evidence>
<dbReference type="InterPro" id="IPR011055">
    <property type="entry name" value="Dup_hybrid_motif"/>
</dbReference>
<gene>
    <name evidence="10" type="ORF">VRS74_08395</name>
</gene>
<dbReference type="Pfam" id="PF01551">
    <property type="entry name" value="Peptidase_M23"/>
    <property type="match status" value="1"/>
</dbReference>
<dbReference type="RefSeq" id="WP_354144806.1">
    <property type="nucleotide sequence ID" value="NZ_JAZDQV010000007.1"/>
</dbReference>
<dbReference type="Gene3D" id="2.70.70.10">
    <property type="entry name" value="Glucose Permease (Domain IIA)"/>
    <property type="match status" value="1"/>
</dbReference>
<dbReference type="EMBL" id="JAZDQV010000007">
    <property type="protein sequence ID" value="MEE1877700.1"/>
    <property type="molecule type" value="Genomic_DNA"/>
</dbReference>
<evidence type="ECO:0000256" key="7">
    <source>
        <dbReference type="SAM" id="Coils"/>
    </source>
</evidence>
<comment type="cofactor">
    <cofactor evidence="1">
        <name>Zn(2+)</name>
        <dbReference type="ChEBI" id="CHEBI:29105"/>
    </cofactor>
</comment>
<sequence length="415" mass="44070">MPAFRLLALTGLVTAPIAIGLLFAWPVAGASDVLAVGAQFGDAGSAREAYACARRAAADAERRAQRLDREATKAHEAADRSARETAALAARIQQAEADILAAQARLALITDQRRVLDARLAEQQQPLVRLTAALQNMARRPLVLSALQPGTLKDTVYVRAVLETTMPEIRDRTVGLRSELARGRELEQEAGETLASLRMDEGLLLERRRALETLAAQQRLALREVRQVAQRESERALEFAENARDLNSLVVELSRAGALRAELAALPGPLVRPPRPGASQVLDAKRSSPTPRPTALPASLQLPVQGRTLAGFGESDAAGLPVTGLRLAPGPGAQVIAPAAGRVAFAGPYRGYSQIVIVEHGNGFTSLVTGLAKADVAAGDEVIGGSPIGRAARRDPAITLELRRDGQPVNPLDHM</sequence>
<dbReference type="CDD" id="cd12797">
    <property type="entry name" value="M23_peptidase"/>
    <property type="match status" value="1"/>
</dbReference>
<dbReference type="PANTHER" id="PTHR21666:SF288">
    <property type="entry name" value="CELL DIVISION PROTEIN YTFB"/>
    <property type="match status" value="1"/>
</dbReference>
<feature type="region of interest" description="Disordered" evidence="8">
    <location>
        <begin position="268"/>
        <end position="297"/>
    </location>
</feature>
<keyword evidence="4" id="KW-0378">Hydrolase</keyword>
<feature type="coiled-coil region" evidence="7">
    <location>
        <begin position="50"/>
        <end position="112"/>
    </location>
</feature>
<keyword evidence="6" id="KW-0482">Metalloprotease</keyword>
<evidence type="ECO:0000256" key="1">
    <source>
        <dbReference type="ARBA" id="ARBA00001947"/>
    </source>
</evidence>